<reference evidence="1" key="2">
    <citation type="journal article" date="2021" name="Microbiome">
        <title>Successional dynamics and alternative stable states in a saline activated sludge microbial community over 9 years.</title>
        <authorList>
            <person name="Wang Y."/>
            <person name="Ye J."/>
            <person name="Ju F."/>
            <person name="Liu L."/>
            <person name="Boyd J.A."/>
            <person name="Deng Y."/>
            <person name="Parks D.H."/>
            <person name="Jiang X."/>
            <person name="Yin X."/>
            <person name="Woodcroft B.J."/>
            <person name="Tyson G.W."/>
            <person name="Hugenholtz P."/>
            <person name="Polz M.F."/>
            <person name="Zhang T."/>
        </authorList>
    </citation>
    <scope>NUCLEOTIDE SEQUENCE</scope>
    <source>
        <strain evidence="1">HKST-UBA01</strain>
    </source>
</reference>
<comment type="caution">
    <text evidence="1">The sequence shown here is derived from an EMBL/GenBank/DDBJ whole genome shotgun (WGS) entry which is preliminary data.</text>
</comment>
<proteinExistence type="predicted"/>
<name>A0A956M2J7_UNCEI</name>
<dbReference type="AlphaFoldDB" id="A0A956M2J7"/>
<evidence type="ECO:0000313" key="2">
    <source>
        <dbReference type="Proteomes" id="UP000697710"/>
    </source>
</evidence>
<evidence type="ECO:0000313" key="1">
    <source>
        <dbReference type="EMBL" id="MCA9728676.1"/>
    </source>
</evidence>
<gene>
    <name evidence="1" type="ORF">KC729_13385</name>
</gene>
<dbReference type="Proteomes" id="UP000697710">
    <property type="component" value="Unassembled WGS sequence"/>
</dbReference>
<accession>A0A956M2J7</accession>
<feature type="non-terminal residue" evidence="1">
    <location>
        <position position="143"/>
    </location>
</feature>
<dbReference type="EMBL" id="JAGQHR010000446">
    <property type="protein sequence ID" value="MCA9728676.1"/>
    <property type="molecule type" value="Genomic_DNA"/>
</dbReference>
<organism evidence="1 2">
    <name type="scientific">Eiseniibacteriota bacterium</name>
    <dbReference type="NCBI Taxonomy" id="2212470"/>
    <lineage>
        <taxon>Bacteria</taxon>
        <taxon>Candidatus Eiseniibacteriota</taxon>
    </lineage>
</organism>
<sequence>MAFPRRAWLLPVVAAMLALLVTVPTIWSKPDTLYPVQVDSAEYDRVGRGLARLIHDLPSVVPKIVGGHFTDADRTRYEMNGWILQHAASYLTLLGGTYAASGGSEAAGRLLTALLFAGASALVVGWTRRRFGVVPALILLQLF</sequence>
<reference evidence="1" key="1">
    <citation type="submission" date="2020-04" db="EMBL/GenBank/DDBJ databases">
        <authorList>
            <person name="Zhang T."/>
        </authorList>
    </citation>
    <scope>NUCLEOTIDE SEQUENCE</scope>
    <source>
        <strain evidence="1">HKST-UBA01</strain>
    </source>
</reference>
<protein>
    <submittedName>
        <fullName evidence="1">Uncharacterized protein</fullName>
    </submittedName>
</protein>